<dbReference type="SUPFAM" id="SSF46689">
    <property type="entry name" value="Homeodomain-like"/>
    <property type="match status" value="1"/>
</dbReference>
<evidence type="ECO:0008006" key="3">
    <source>
        <dbReference type="Google" id="ProtNLM"/>
    </source>
</evidence>
<dbReference type="CDD" id="cd00167">
    <property type="entry name" value="SANT"/>
    <property type="match status" value="1"/>
</dbReference>
<keyword evidence="2" id="KW-1185">Reference proteome</keyword>
<dbReference type="OrthoDB" id="19768at2759"/>
<sequence>MIPIDNHCVPSTSTAGLVYPAANYGINAINAVSGFHKTVDSSTSVAGIKPEAALVMDWSVEEQYVLENALAKLKDEPRISKYVKIAAALPDKTVRDVALRCRWMTRKRRKREENSAGKNISNRKVVDTSPELNMLSNVPQQNALYLMNNMCHSTRMPFEGLSDAVMDLLHQNAQAFSQISYNLSAFKLQENINLFYQTRNNISAILTDMKEMPGIMSRMPALPVSINDDLASSLLSSTTQYRIQFHHASSLSKSQEVDDTAPEHEIRQSVLVNTCALGKFNRGE</sequence>
<dbReference type="Pfam" id="PF12579">
    <property type="entry name" value="DUF3755"/>
    <property type="match status" value="1"/>
</dbReference>
<dbReference type="AlphaFoldDB" id="A0A565APB8"/>
<dbReference type="Gene3D" id="1.10.10.60">
    <property type="entry name" value="Homeodomain-like"/>
    <property type="match status" value="1"/>
</dbReference>
<dbReference type="PANTHER" id="PTHR14000:SF12">
    <property type="entry name" value="MYB-LIKE DOMAIN-CONTAINING PROTEIN"/>
    <property type="match status" value="1"/>
</dbReference>
<gene>
    <name evidence="1" type="ORF">ANE_LOCUS1334</name>
</gene>
<dbReference type="Proteomes" id="UP000489600">
    <property type="component" value="Unassembled WGS sequence"/>
</dbReference>
<dbReference type="PANTHER" id="PTHR14000">
    <property type="entry name" value="FINGER CCCH DOMAIN PROTEIN, PUTATIVE (DUF3755)-RELATED"/>
    <property type="match status" value="1"/>
</dbReference>
<evidence type="ECO:0000313" key="2">
    <source>
        <dbReference type="Proteomes" id="UP000489600"/>
    </source>
</evidence>
<comment type="caution">
    <text evidence="1">The sequence shown here is derived from an EMBL/GenBank/DDBJ whole genome shotgun (WGS) entry which is preliminary data.</text>
</comment>
<dbReference type="InterPro" id="IPR022228">
    <property type="entry name" value="DUF3755"/>
</dbReference>
<evidence type="ECO:0000313" key="1">
    <source>
        <dbReference type="EMBL" id="VVA90889.1"/>
    </source>
</evidence>
<accession>A0A565APB8</accession>
<name>A0A565APB8_9BRAS</name>
<dbReference type="InterPro" id="IPR001005">
    <property type="entry name" value="SANT/Myb"/>
</dbReference>
<protein>
    <recommendedName>
        <fullName evidence="3">Myb-like domain-containing protein</fullName>
    </recommendedName>
</protein>
<reference evidence="1" key="1">
    <citation type="submission" date="2019-07" db="EMBL/GenBank/DDBJ databases">
        <authorList>
            <person name="Dittberner H."/>
        </authorList>
    </citation>
    <scope>NUCLEOTIDE SEQUENCE [LARGE SCALE GENOMIC DNA]</scope>
</reference>
<dbReference type="InterPro" id="IPR009057">
    <property type="entry name" value="Homeodomain-like_sf"/>
</dbReference>
<organism evidence="1 2">
    <name type="scientific">Arabis nemorensis</name>
    <dbReference type="NCBI Taxonomy" id="586526"/>
    <lineage>
        <taxon>Eukaryota</taxon>
        <taxon>Viridiplantae</taxon>
        <taxon>Streptophyta</taxon>
        <taxon>Embryophyta</taxon>
        <taxon>Tracheophyta</taxon>
        <taxon>Spermatophyta</taxon>
        <taxon>Magnoliopsida</taxon>
        <taxon>eudicotyledons</taxon>
        <taxon>Gunneridae</taxon>
        <taxon>Pentapetalae</taxon>
        <taxon>rosids</taxon>
        <taxon>malvids</taxon>
        <taxon>Brassicales</taxon>
        <taxon>Brassicaceae</taxon>
        <taxon>Arabideae</taxon>
        <taxon>Arabis</taxon>
    </lineage>
</organism>
<dbReference type="EMBL" id="CABITT030000001">
    <property type="protein sequence ID" value="VVA90889.1"/>
    <property type="molecule type" value="Genomic_DNA"/>
</dbReference>
<proteinExistence type="predicted"/>